<protein>
    <submittedName>
        <fullName evidence="1">Uncharacterized protein</fullName>
    </submittedName>
</protein>
<name>A0A6J5KXQ8_9CAUD</name>
<accession>A0A6J5KXQ8</accession>
<sequence>MRGRRVYCEDISPVLKSIRASKKHGKTVEINGLQYEHIGDDMLYCLKTSTIKKA</sequence>
<evidence type="ECO:0000313" key="1">
    <source>
        <dbReference type="EMBL" id="CAB4125767.1"/>
    </source>
</evidence>
<proteinExistence type="predicted"/>
<organism evidence="1">
    <name type="scientific">uncultured Caudovirales phage</name>
    <dbReference type="NCBI Taxonomy" id="2100421"/>
    <lineage>
        <taxon>Viruses</taxon>
        <taxon>Duplodnaviria</taxon>
        <taxon>Heunggongvirae</taxon>
        <taxon>Uroviricota</taxon>
        <taxon>Caudoviricetes</taxon>
        <taxon>Peduoviridae</taxon>
        <taxon>Maltschvirus</taxon>
        <taxon>Maltschvirus maltsch</taxon>
    </lineage>
</organism>
<dbReference type="EMBL" id="LR796188">
    <property type="protein sequence ID" value="CAB4125767.1"/>
    <property type="molecule type" value="Genomic_DNA"/>
</dbReference>
<gene>
    <name evidence="1" type="ORF">UFOVP54_224</name>
</gene>
<reference evidence="1" key="1">
    <citation type="submission" date="2020-04" db="EMBL/GenBank/DDBJ databases">
        <authorList>
            <person name="Chiriac C."/>
            <person name="Salcher M."/>
            <person name="Ghai R."/>
            <person name="Kavagutti S V."/>
        </authorList>
    </citation>
    <scope>NUCLEOTIDE SEQUENCE</scope>
</reference>